<reference evidence="2" key="1">
    <citation type="submission" date="2016-12" db="EMBL/GenBank/DDBJ databases">
        <authorList>
            <person name="Varghese N."/>
            <person name="Submissions S."/>
        </authorList>
    </citation>
    <scope>NUCLEOTIDE SEQUENCE [LARGE SCALE GENOMIC DNA]</scope>
    <source>
        <strain evidence="2">DSM 11032</strain>
    </source>
</reference>
<organism evidence="1 2">
    <name type="scientific">Erythrobacter sanguineus</name>
    <dbReference type="NCBI Taxonomy" id="198312"/>
    <lineage>
        <taxon>Bacteria</taxon>
        <taxon>Pseudomonadati</taxon>
        <taxon>Pseudomonadota</taxon>
        <taxon>Alphaproteobacteria</taxon>
        <taxon>Sphingomonadales</taxon>
        <taxon>Erythrobacteraceae</taxon>
        <taxon>Erythrobacter/Porphyrobacter group</taxon>
        <taxon>Erythrobacter</taxon>
    </lineage>
</organism>
<evidence type="ECO:0000313" key="2">
    <source>
        <dbReference type="Proteomes" id="UP000184391"/>
    </source>
</evidence>
<name>A0A1M7RV67_9SPHN</name>
<dbReference type="AlphaFoldDB" id="A0A1M7RV67"/>
<gene>
    <name evidence="1" type="ORF">SAMN02745193_00484</name>
</gene>
<dbReference type="Gene3D" id="3.40.50.720">
    <property type="entry name" value="NAD(P)-binding Rossmann-like Domain"/>
    <property type="match status" value="1"/>
</dbReference>
<dbReference type="InterPro" id="IPR036291">
    <property type="entry name" value="NAD(P)-bd_dom_sf"/>
</dbReference>
<sequence>MDLELEGKVALVTGASRSIGRAIAKGLAAEGAPMDDYGYTSAKAALNAYAKKLAINEAANGIRPMRCYPARSNFRVAAGM</sequence>
<dbReference type="STRING" id="198312.SAMN02745193_00484"/>
<dbReference type="RefSeq" id="WP_072673059.1">
    <property type="nucleotide sequence ID" value="NZ_FRDF01000002.1"/>
</dbReference>
<keyword evidence="2" id="KW-1185">Reference proteome</keyword>
<protein>
    <recommendedName>
        <fullName evidence="3">Short chain dehydrogenase</fullName>
    </recommendedName>
</protein>
<dbReference type="EMBL" id="FRDF01000002">
    <property type="protein sequence ID" value="SHN50171.1"/>
    <property type="molecule type" value="Genomic_DNA"/>
</dbReference>
<evidence type="ECO:0000313" key="1">
    <source>
        <dbReference type="EMBL" id="SHN50171.1"/>
    </source>
</evidence>
<accession>A0A1M7RV67</accession>
<proteinExistence type="predicted"/>
<evidence type="ECO:0008006" key="3">
    <source>
        <dbReference type="Google" id="ProtNLM"/>
    </source>
</evidence>
<dbReference type="SUPFAM" id="SSF51735">
    <property type="entry name" value="NAD(P)-binding Rossmann-fold domains"/>
    <property type="match status" value="1"/>
</dbReference>
<dbReference type="Proteomes" id="UP000184391">
    <property type="component" value="Unassembled WGS sequence"/>
</dbReference>